<dbReference type="SMART" id="SM00347">
    <property type="entry name" value="HTH_MARR"/>
    <property type="match status" value="1"/>
</dbReference>
<evidence type="ECO:0000259" key="1">
    <source>
        <dbReference type="PROSITE" id="PS50995"/>
    </source>
</evidence>
<evidence type="ECO:0000313" key="3">
    <source>
        <dbReference type="Proteomes" id="UP000547973"/>
    </source>
</evidence>
<dbReference type="InterPro" id="IPR000835">
    <property type="entry name" value="HTH_MarR-typ"/>
</dbReference>
<dbReference type="AlphaFoldDB" id="A0A7Y9ZC46"/>
<accession>A0A7Y9ZC46</accession>
<dbReference type="InterPro" id="IPR039422">
    <property type="entry name" value="MarR/SlyA-like"/>
</dbReference>
<dbReference type="GO" id="GO:0006950">
    <property type="term" value="P:response to stress"/>
    <property type="evidence" value="ECO:0007669"/>
    <property type="project" value="TreeGrafter"/>
</dbReference>
<reference evidence="2 3" key="1">
    <citation type="submission" date="2020-07" db="EMBL/GenBank/DDBJ databases">
        <title>Sequencing the genomes of 1000 actinobacteria strains.</title>
        <authorList>
            <person name="Klenk H.-P."/>
        </authorList>
    </citation>
    <scope>NUCLEOTIDE SEQUENCE [LARGE SCALE GENOMIC DNA]</scope>
    <source>
        <strain evidence="2 3">DSM 19970</strain>
    </source>
</reference>
<gene>
    <name evidence="2" type="ORF">BKA03_002816</name>
</gene>
<dbReference type="PROSITE" id="PS50995">
    <property type="entry name" value="HTH_MARR_2"/>
    <property type="match status" value="1"/>
</dbReference>
<dbReference type="GO" id="GO:0003700">
    <property type="term" value="F:DNA-binding transcription factor activity"/>
    <property type="evidence" value="ECO:0007669"/>
    <property type="project" value="InterPro"/>
</dbReference>
<protein>
    <submittedName>
        <fullName evidence="2">DNA-binding MarR family transcriptional regulator</fullName>
    </submittedName>
</protein>
<dbReference type="InterPro" id="IPR011991">
    <property type="entry name" value="ArsR-like_HTH"/>
</dbReference>
<dbReference type="Gene3D" id="1.10.10.10">
    <property type="entry name" value="Winged helix-like DNA-binding domain superfamily/Winged helix DNA-binding domain"/>
    <property type="match status" value="1"/>
</dbReference>
<dbReference type="RefSeq" id="WP_062075159.1">
    <property type="nucleotide sequence ID" value="NZ_BBRC01000006.1"/>
</dbReference>
<keyword evidence="3" id="KW-1185">Reference proteome</keyword>
<dbReference type="GO" id="GO:0003677">
    <property type="term" value="F:DNA binding"/>
    <property type="evidence" value="ECO:0007669"/>
    <property type="project" value="UniProtKB-KW"/>
</dbReference>
<keyword evidence="2" id="KW-0238">DNA-binding</keyword>
<dbReference type="PRINTS" id="PR00598">
    <property type="entry name" value="HTHMARR"/>
</dbReference>
<dbReference type="SUPFAM" id="SSF46785">
    <property type="entry name" value="Winged helix' DNA-binding domain"/>
    <property type="match status" value="1"/>
</dbReference>
<evidence type="ECO:0000313" key="2">
    <source>
        <dbReference type="EMBL" id="NYI42697.1"/>
    </source>
</evidence>
<dbReference type="InterPro" id="IPR036388">
    <property type="entry name" value="WH-like_DNA-bd_sf"/>
</dbReference>
<dbReference type="Proteomes" id="UP000547973">
    <property type="component" value="Unassembled WGS sequence"/>
</dbReference>
<dbReference type="Pfam" id="PF01047">
    <property type="entry name" value="MarR"/>
    <property type="match status" value="1"/>
</dbReference>
<feature type="domain" description="HTH marR-type" evidence="1">
    <location>
        <begin position="6"/>
        <end position="145"/>
    </location>
</feature>
<dbReference type="CDD" id="cd00090">
    <property type="entry name" value="HTH_ARSR"/>
    <property type="match status" value="1"/>
</dbReference>
<dbReference type="PANTHER" id="PTHR33164">
    <property type="entry name" value="TRANSCRIPTIONAL REGULATOR, MARR FAMILY"/>
    <property type="match status" value="1"/>
</dbReference>
<dbReference type="InterPro" id="IPR036390">
    <property type="entry name" value="WH_DNA-bd_sf"/>
</dbReference>
<sequence>MPREERQSLAISFRKTSREAKRASAAMDDAVVAFMGINATDGRACDVLDQYGDLTAGDLAEHLGLTTGAVTTLIDRLERVGMVERIRDASDRRRVIVRSTAESREIFAAIYTPFKQAWVELGSSLTDEEMRAARTFQRMATDLNAAFARALREVEPPRTATNEERARAAADRIANFDVSALRLRRGDDE</sequence>
<comment type="caution">
    <text evidence="2">The sequence shown here is derived from an EMBL/GenBank/DDBJ whole genome shotgun (WGS) entry which is preliminary data.</text>
</comment>
<organism evidence="2 3">
    <name type="scientific">Demequina lutea</name>
    <dbReference type="NCBI Taxonomy" id="431489"/>
    <lineage>
        <taxon>Bacteria</taxon>
        <taxon>Bacillati</taxon>
        <taxon>Actinomycetota</taxon>
        <taxon>Actinomycetes</taxon>
        <taxon>Micrococcales</taxon>
        <taxon>Demequinaceae</taxon>
        <taxon>Demequina</taxon>
    </lineage>
</organism>
<proteinExistence type="predicted"/>
<dbReference type="EMBL" id="JACBZO010000001">
    <property type="protein sequence ID" value="NYI42697.1"/>
    <property type="molecule type" value="Genomic_DNA"/>
</dbReference>
<name>A0A7Y9ZC46_9MICO</name>
<dbReference type="PANTHER" id="PTHR33164:SF106">
    <property type="entry name" value="TRANSCRIPTIONAL REGULATORY PROTEIN"/>
    <property type="match status" value="1"/>
</dbReference>
<dbReference type="OrthoDB" id="162531at2"/>